<name>A0A1R3GEA5_COCAP</name>
<keyword evidence="2" id="KW-1185">Reference proteome</keyword>
<dbReference type="Gramene" id="OMO56415">
    <property type="protein sequence ID" value="OMO56415"/>
    <property type="gene ID" value="CCACVL1_26572"/>
</dbReference>
<protein>
    <submittedName>
        <fullName evidence="1">Uncharacterized protein</fullName>
    </submittedName>
</protein>
<dbReference type="EMBL" id="AWWV01014505">
    <property type="protein sequence ID" value="OMO56415.1"/>
    <property type="molecule type" value="Genomic_DNA"/>
</dbReference>
<gene>
    <name evidence="1" type="ORF">CCACVL1_26572</name>
</gene>
<sequence>MGRHNTARLFDTVISASVMHTTSFDAK</sequence>
<reference evidence="1 2" key="1">
    <citation type="submission" date="2013-09" db="EMBL/GenBank/DDBJ databases">
        <title>Corchorus capsularis genome sequencing.</title>
        <authorList>
            <person name="Alam M."/>
            <person name="Haque M.S."/>
            <person name="Islam M.S."/>
            <person name="Emdad E.M."/>
            <person name="Islam M.M."/>
            <person name="Ahmed B."/>
            <person name="Halim A."/>
            <person name="Hossen Q.M.M."/>
            <person name="Hossain M.Z."/>
            <person name="Ahmed R."/>
            <person name="Khan M.M."/>
            <person name="Islam R."/>
            <person name="Rashid M.M."/>
            <person name="Khan S.A."/>
            <person name="Rahman M.S."/>
            <person name="Alam M."/>
        </authorList>
    </citation>
    <scope>NUCLEOTIDE SEQUENCE [LARGE SCALE GENOMIC DNA]</scope>
    <source>
        <strain evidence="2">cv. CVL-1</strain>
        <tissue evidence="1">Whole seedling</tissue>
    </source>
</reference>
<dbReference type="Proteomes" id="UP000188268">
    <property type="component" value="Unassembled WGS sequence"/>
</dbReference>
<comment type="caution">
    <text evidence="1">The sequence shown here is derived from an EMBL/GenBank/DDBJ whole genome shotgun (WGS) entry which is preliminary data.</text>
</comment>
<evidence type="ECO:0000313" key="2">
    <source>
        <dbReference type="Proteomes" id="UP000188268"/>
    </source>
</evidence>
<dbReference type="AlphaFoldDB" id="A0A1R3GEA5"/>
<organism evidence="1 2">
    <name type="scientific">Corchorus capsularis</name>
    <name type="common">Jute</name>
    <dbReference type="NCBI Taxonomy" id="210143"/>
    <lineage>
        <taxon>Eukaryota</taxon>
        <taxon>Viridiplantae</taxon>
        <taxon>Streptophyta</taxon>
        <taxon>Embryophyta</taxon>
        <taxon>Tracheophyta</taxon>
        <taxon>Spermatophyta</taxon>
        <taxon>Magnoliopsida</taxon>
        <taxon>eudicotyledons</taxon>
        <taxon>Gunneridae</taxon>
        <taxon>Pentapetalae</taxon>
        <taxon>rosids</taxon>
        <taxon>malvids</taxon>
        <taxon>Malvales</taxon>
        <taxon>Malvaceae</taxon>
        <taxon>Grewioideae</taxon>
        <taxon>Apeibeae</taxon>
        <taxon>Corchorus</taxon>
    </lineage>
</organism>
<accession>A0A1R3GEA5</accession>
<evidence type="ECO:0000313" key="1">
    <source>
        <dbReference type="EMBL" id="OMO56415.1"/>
    </source>
</evidence>
<proteinExistence type="predicted"/>